<dbReference type="Gene3D" id="1.10.520.20">
    <property type="entry name" value="N-terminal domain of the delta subunit of the F1F0-ATP synthase"/>
    <property type="match status" value="1"/>
</dbReference>
<evidence type="ECO:0000256" key="2">
    <source>
        <dbReference type="ARBA" id="ARBA00022448"/>
    </source>
</evidence>
<dbReference type="EMBL" id="FPHG01000025">
    <property type="protein sequence ID" value="SFV54607.1"/>
    <property type="molecule type" value="Genomic_DNA"/>
</dbReference>
<organism evidence="7">
    <name type="scientific">hydrothermal vent metagenome</name>
    <dbReference type="NCBI Taxonomy" id="652676"/>
    <lineage>
        <taxon>unclassified sequences</taxon>
        <taxon>metagenomes</taxon>
        <taxon>ecological metagenomes</taxon>
    </lineage>
</organism>
<dbReference type="GO" id="GO:0046933">
    <property type="term" value="F:proton-transporting ATP synthase activity, rotational mechanism"/>
    <property type="evidence" value="ECO:0007669"/>
    <property type="project" value="InterPro"/>
</dbReference>
<gene>
    <name evidence="7" type="ORF">MNB_SV-9-966</name>
</gene>
<keyword evidence="2" id="KW-0813">Transport</keyword>
<dbReference type="GO" id="GO:0016020">
    <property type="term" value="C:membrane"/>
    <property type="evidence" value="ECO:0007669"/>
    <property type="project" value="UniProtKB-SubCell"/>
</dbReference>
<evidence type="ECO:0000313" key="7">
    <source>
        <dbReference type="EMBL" id="SFV54607.1"/>
    </source>
</evidence>
<keyword evidence="5" id="KW-0472">Membrane</keyword>
<keyword evidence="4" id="KW-0406">Ion transport</keyword>
<dbReference type="SUPFAM" id="SSF47928">
    <property type="entry name" value="N-terminal domain of the delta subunit of the F1F0-ATP synthase"/>
    <property type="match status" value="1"/>
</dbReference>
<reference evidence="7" key="1">
    <citation type="submission" date="2016-10" db="EMBL/GenBank/DDBJ databases">
        <authorList>
            <person name="de Groot N.N."/>
        </authorList>
    </citation>
    <scope>NUCLEOTIDE SEQUENCE</scope>
</reference>
<sequence>MEELIAKRYVKALLSLTKVEDRDNLAIILSGISQSFSDNATMAMIESPIISSDIKVETLLKSLGDNSDKNLTNFIKILGDNKRLSLIPAISTIVDAEIQKELNEYTGIIKSNSDLGQESIDELEETLKRYTGSTIKLTQQISNLDGLKVEINDLGIEVNFSKERVKEQLIDFIKKSL</sequence>
<dbReference type="NCBIfam" id="NF006291">
    <property type="entry name" value="PRK08474.1"/>
    <property type="match status" value="1"/>
</dbReference>
<accession>A0A1W1BM79</accession>
<name>A0A1W1BM79_9ZZZZ</name>
<keyword evidence="7" id="KW-0378">Hydrolase</keyword>
<dbReference type="HAMAP" id="MF_01416">
    <property type="entry name" value="ATP_synth_delta_bact"/>
    <property type="match status" value="1"/>
</dbReference>
<dbReference type="GO" id="GO:0016787">
    <property type="term" value="F:hydrolase activity"/>
    <property type="evidence" value="ECO:0007669"/>
    <property type="project" value="UniProtKB-KW"/>
</dbReference>
<dbReference type="InterPro" id="IPR000711">
    <property type="entry name" value="ATPase_OSCP/dsu"/>
</dbReference>
<proteinExistence type="inferred from homology"/>
<keyword evidence="6" id="KW-0066">ATP synthesis</keyword>
<dbReference type="Pfam" id="PF00213">
    <property type="entry name" value="OSCP"/>
    <property type="match status" value="1"/>
</dbReference>
<evidence type="ECO:0000256" key="5">
    <source>
        <dbReference type="ARBA" id="ARBA00023136"/>
    </source>
</evidence>
<comment type="subcellular location">
    <subcellularLocation>
        <location evidence="1">Membrane</location>
    </subcellularLocation>
</comment>
<evidence type="ECO:0000256" key="3">
    <source>
        <dbReference type="ARBA" id="ARBA00022781"/>
    </source>
</evidence>
<protein>
    <submittedName>
        <fullName evidence="7">ATP synthase delta chain</fullName>
        <ecNumber evidence="7">3.6.3.14</ecNumber>
    </submittedName>
</protein>
<evidence type="ECO:0000256" key="1">
    <source>
        <dbReference type="ARBA" id="ARBA00004370"/>
    </source>
</evidence>
<dbReference type="AlphaFoldDB" id="A0A1W1BM79"/>
<evidence type="ECO:0000256" key="6">
    <source>
        <dbReference type="ARBA" id="ARBA00023310"/>
    </source>
</evidence>
<evidence type="ECO:0000256" key="4">
    <source>
        <dbReference type="ARBA" id="ARBA00023065"/>
    </source>
</evidence>
<dbReference type="EC" id="3.6.3.14" evidence="7"/>
<keyword evidence="3" id="KW-0375">Hydrogen ion transport</keyword>
<dbReference type="InterPro" id="IPR026015">
    <property type="entry name" value="ATP_synth_OSCP/delta_N_sf"/>
</dbReference>